<proteinExistence type="predicted"/>
<sequence>MAACRVPMGGCAESAPSQSLRMGPRPIRRGTGGTATVPKVPIKEREERPPFLTFPKKEVRRYLGPR</sequence>
<protein>
    <submittedName>
        <fullName evidence="1">Uncharacterized protein</fullName>
    </submittedName>
</protein>
<dbReference type="EMBL" id="JAGIZQ010000002">
    <property type="protein sequence ID" value="KAH6640161.1"/>
    <property type="molecule type" value="Genomic_DNA"/>
</dbReference>
<evidence type="ECO:0000313" key="1">
    <source>
        <dbReference type="EMBL" id="KAH6640161.1"/>
    </source>
</evidence>
<organism evidence="1 2">
    <name type="scientific">Chaetomium tenue</name>
    <dbReference type="NCBI Taxonomy" id="1854479"/>
    <lineage>
        <taxon>Eukaryota</taxon>
        <taxon>Fungi</taxon>
        <taxon>Dikarya</taxon>
        <taxon>Ascomycota</taxon>
        <taxon>Pezizomycotina</taxon>
        <taxon>Sordariomycetes</taxon>
        <taxon>Sordariomycetidae</taxon>
        <taxon>Sordariales</taxon>
        <taxon>Chaetomiaceae</taxon>
        <taxon>Chaetomium</taxon>
    </lineage>
</organism>
<dbReference type="Proteomes" id="UP000724584">
    <property type="component" value="Unassembled WGS sequence"/>
</dbReference>
<feature type="non-terminal residue" evidence="1">
    <location>
        <position position="66"/>
    </location>
</feature>
<reference evidence="1 2" key="1">
    <citation type="journal article" date="2021" name="Nat. Commun.">
        <title>Genetic determinants of endophytism in the Arabidopsis root mycobiome.</title>
        <authorList>
            <person name="Mesny F."/>
            <person name="Miyauchi S."/>
            <person name="Thiergart T."/>
            <person name="Pickel B."/>
            <person name="Atanasova L."/>
            <person name="Karlsson M."/>
            <person name="Huettel B."/>
            <person name="Barry K.W."/>
            <person name="Haridas S."/>
            <person name="Chen C."/>
            <person name="Bauer D."/>
            <person name="Andreopoulos W."/>
            <person name="Pangilinan J."/>
            <person name="LaButti K."/>
            <person name="Riley R."/>
            <person name="Lipzen A."/>
            <person name="Clum A."/>
            <person name="Drula E."/>
            <person name="Henrissat B."/>
            <person name="Kohler A."/>
            <person name="Grigoriev I.V."/>
            <person name="Martin F.M."/>
            <person name="Hacquard S."/>
        </authorList>
    </citation>
    <scope>NUCLEOTIDE SEQUENCE [LARGE SCALE GENOMIC DNA]</scope>
    <source>
        <strain evidence="1 2">MPI-SDFR-AT-0079</strain>
    </source>
</reference>
<name>A0ACB7PIE0_9PEZI</name>
<gene>
    <name evidence="1" type="ORF">F5144DRAFT_559540</name>
</gene>
<comment type="caution">
    <text evidence="1">The sequence shown here is derived from an EMBL/GenBank/DDBJ whole genome shotgun (WGS) entry which is preliminary data.</text>
</comment>
<accession>A0ACB7PIE0</accession>
<evidence type="ECO:0000313" key="2">
    <source>
        <dbReference type="Proteomes" id="UP000724584"/>
    </source>
</evidence>
<keyword evidence="2" id="KW-1185">Reference proteome</keyword>